<sequence length="251" mass="28771">MGRPVLRILCFGDSLTSGYFRWGCGSKPYSEVLSSRLQAEFPDLEVKVTTDGVPGDVASHPRFYDRFRRQFSSQFTYDWVIVLCGTNDIAIRASDNSIYSGLRATWDYALSKRSKVLALTIPETSFSADWVTMARDDVNTRILDHKAPQYYAFDLKSHIPYANLTEDERSLYWDDGVHLTDDGYDWMGGHIADHLIPLIAANPPVEETPVKPTARRQRRTRSNDEVVWEEEEGNPKQINQGYVIVRRRDLD</sequence>
<dbReference type="HOGENOM" id="CLU_065222_1_0_1"/>
<dbReference type="PANTHER" id="PTHR30383">
    <property type="entry name" value="THIOESTERASE 1/PROTEASE 1/LYSOPHOSPHOLIPASE L1"/>
    <property type="match status" value="1"/>
</dbReference>
<proteinExistence type="predicted"/>
<evidence type="ECO:0000313" key="4">
    <source>
        <dbReference type="Proteomes" id="UP000039046"/>
    </source>
</evidence>
<dbReference type="InterPro" id="IPR013830">
    <property type="entry name" value="SGNH_hydro"/>
</dbReference>
<accession>A0A0A1TCM9</accession>
<evidence type="ECO:0000259" key="2">
    <source>
        <dbReference type="Pfam" id="PF13472"/>
    </source>
</evidence>
<feature type="domain" description="SGNH hydrolase-type esterase" evidence="2">
    <location>
        <begin position="10"/>
        <end position="185"/>
    </location>
</feature>
<dbReference type="InterPro" id="IPR051532">
    <property type="entry name" value="Ester_Hydrolysis_Enzymes"/>
</dbReference>
<protein>
    <recommendedName>
        <fullName evidence="2">SGNH hydrolase-type esterase domain-containing protein</fullName>
    </recommendedName>
</protein>
<dbReference type="Pfam" id="PF13472">
    <property type="entry name" value="Lipase_GDSL_2"/>
    <property type="match status" value="1"/>
</dbReference>
<dbReference type="InterPro" id="IPR036514">
    <property type="entry name" value="SGNH_hydro_sf"/>
</dbReference>
<gene>
    <name evidence="3" type="ORF">VHEMI03912</name>
</gene>
<feature type="region of interest" description="Disordered" evidence="1">
    <location>
        <begin position="207"/>
        <end position="233"/>
    </location>
</feature>
<dbReference type="Proteomes" id="UP000039046">
    <property type="component" value="Unassembled WGS sequence"/>
</dbReference>
<name>A0A0A1TCM9_9HYPO</name>
<organism evidence="3 4">
    <name type="scientific">[Torrubiella] hemipterigena</name>
    <dbReference type="NCBI Taxonomy" id="1531966"/>
    <lineage>
        <taxon>Eukaryota</taxon>
        <taxon>Fungi</taxon>
        <taxon>Dikarya</taxon>
        <taxon>Ascomycota</taxon>
        <taxon>Pezizomycotina</taxon>
        <taxon>Sordariomycetes</taxon>
        <taxon>Hypocreomycetidae</taxon>
        <taxon>Hypocreales</taxon>
        <taxon>Clavicipitaceae</taxon>
        <taxon>Clavicipitaceae incertae sedis</taxon>
        <taxon>'Torrubiella' clade</taxon>
    </lineage>
</organism>
<dbReference type="PANTHER" id="PTHR30383:SF19">
    <property type="entry name" value="FIBRONECTIN TYPE-III DOMAIN-CONTAINING PROTEIN"/>
    <property type="match status" value="1"/>
</dbReference>
<dbReference type="CDD" id="cd00229">
    <property type="entry name" value="SGNH_hydrolase"/>
    <property type="match status" value="1"/>
</dbReference>
<dbReference type="AlphaFoldDB" id="A0A0A1TCM9"/>
<reference evidence="3 4" key="1">
    <citation type="journal article" date="2015" name="Genome Announc.">
        <title>Draft Genome Sequence and Gene Annotation of the Entomopathogenic Fungus Verticillium hemipterigenum.</title>
        <authorList>
            <person name="Horn F."/>
            <person name="Habel A."/>
            <person name="Scharf D.H."/>
            <person name="Dworschak J."/>
            <person name="Brakhage A.A."/>
            <person name="Guthke R."/>
            <person name="Hertweck C."/>
            <person name="Linde J."/>
        </authorList>
    </citation>
    <scope>NUCLEOTIDE SEQUENCE [LARGE SCALE GENOMIC DNA]</scope>
</reference>
<dbReference type="EMBL" id="CDHN01000002">
    <property type="protein sequence ID" value="CEJ85780.1"/>
    <property type="molecule type" value="Genomic_DNA"/>
</dbReference>
<evidence type="ECO:0000313" key="3">
    <source>
        <dbReference type="EMBL" id="CEJ85780.1"/>
    </source>
</evidence>
<evidence type="ECO:0000256" key="1">
    <source>
        <dbReference type="SAM" id="MobiDB-lite"/>
    </source>
</evidence>
<dbReference type="Gene3D" id="3.40.50.1110">
    <property type="entry name" value="SGNH hydrolase"/>
    <property type="match status" value="1"/>
</dbReference>
<keyword evidence="4" id="KW-1185">Reference proteome</keyword>
<dbReference type="SUPFAM" id="SSF52266">
    <property type="entry name" value="SGNH hydrolase"/>
    <property type="match status" value="1"/>
</dbReference>
<dbReference type="GO" id="GO:0004622">
    <property type="term" value="F:phosphatidylcholine lysophospholipase activity"/>
    <property type="evidence" value="ECO:0007669"/>
    <property type="project" value="TreeGrafter"/>
</dbReference>